<accession>A0A183BEL2</accession>
<sequence>LLPTLTNDSVPFSCCQWRYAHVTLASTPCDHMLVENPETLFARGCVPQLAEFILHYWMGNHMLPLLLVILTMCRDAANVPTTEYGYCPFLAVLSTQRDFPEKAIGPTDRSTAHFTQFCCIVARDDLRKG</sequence>
<name>A0A183BEL2_9TREM</name>
<protein>
    <submittedName>
        <fullName evidence="1">Rab-GAP TBC domain-containing protein</fullName>
    </submittedName>
</protein>
<dbReference type="AlphaFoldDB" id="A0A183BEL2"/>
<proteinExistence type="predicted"/>
<dbReference type="WBParaSite" id="ECPE_0001769201-mRNA-1">
    <property type="protein sequence ID" value="ECPE_0001769201-mRNA-1"/>
    <property type="gene ID" value="ECPE_0001769201"/>
</dbReference>
<reference evidence="1" key="1">
    <citation type="submission" date="2016-06" db="UniProtKB">
        <authorList>
            <consortium name="WormBaseParasite"/>
        </authorList>
    </citation>
    <scope>IDENTIFICATION</scope>
</reference>
<evidence type="ECO:0000313" key="1">
    <source>
        <dbReference type="WBParaSite" id="ECPE_0001769201-mRNA-1"/>
    </source>
</evidence>
<organism evidence="1">
    <name type="scientific">Echinostoma caproni</name>
    <dbReference type="NCBI Taxonomy" id="27848"/>
    <lineage>
        <taxon>Eukaryota</taxon>
        <taxon>Metazoa</taxon>
        <taxon>Spiralia</taxon>
        <taxon>Lophotrochozoa</taxon>
        <taxon>Platyhelminthes</taxon>
        <taxon>Trematoda</taxon>
        <taxon>Digenea</taxon>
        <taxon>Plagiorchiida</taxon>
        <taxon>Echinostomata</taxon>
        <taxon>Echinostomatoidea</taxon>
        <taxon>Echinostomatidae</taxon>
        <taxon>Echinostoma</taxon>
    </lineage>
</organism>